<keyword evidence="3" id="KW-1185">Reference proteome</keyword>
<feature type="domain" description="FAD dependent oxidoreductase" evidence="1">
    <location>
        <begin position="39"/>
        <end position="402"/>
    </location>
</feature>
<dbReference type="Pfam" id="PF01266">
    <property type="entry name" value="DAO"/>
    <property type="match status" value="1"/>
</dbReference>
<dbReference type="Gene3D" id="3.30.9.10">
    <property type="entry name" value="D-Amino Acid Oxidase, subunit A, domain 2"/>
    <property type="match status" value="1"/>
</dbReference>
<dbReference type="PANTHER" id="PTHR13847:SF285">
    <property type="entry name" value="FAD DEPENDENT OXIDOREDUCTASE DOMAIN-CONTAINING PROTEIN"/>
    <property type="match status" value="1"/>
</dbReference>
<protein>
    <submittedName>
        <fullName evidence="2">FAD-dependent oxidoreductase</fullName>
    </submittedName>
</protein>
<dbReference type="InterPro" id="IPR006076">
    <property type="entry name" value="FAD-dep_OxRdtase"/>
</dbReference>
<dbReference type="GO" id="GO:0005737">
    <property type="term" value="C:cytoplasm"/>
    <property type="evidence" value="ECO:0007669"/>
    <property type="project" value="TreeGrafter"/>
</dbReference>
<organism evidence="2 3">
    <name type="scientific">Leucobacter chromiisoli</name>
    <dbReference type="NCBI Taxonomy" id="2796471"/>
    <lineage>
        <taxon>Bacteria</taxon>
        <taxon>Bacillati</taxon>
        <taxon>Actinomycetota</taxon>
        <taxon>Actinomycetes</taxon>
        <taxon>Micrococcales</taxon>
        <taxon>Microbacteriaceae</taxon>
        <taxon>Leucobacter</taxon>
    </lineage>
</organism>
<accession>A0A934Q359</accession>
<evidence type="ECO:0000313" key="3">
    <source>
        <dbReference type="Proteomes" id="UP000608530"/>
    </source>
</evidence>
<dbReference type="RefSeq" id="WP_200112748.1">
    <property type="nucleotide sequence ID" value="NZ_JAEHOH010000001.1"/>
</dbReference>
<dbReference type="Proteomes" id="UP000608530">
    <property type="component" value="Unassembled WGS sequence"/>
</dbReference>
<name>A0A934Q359_9MICO</name>
<dbReference type="SUPFAM" id="SSF51905">
    <property type="entry name" value="FAD/NAD(P)-binding domain"/>
    <property type="match status" value="1"/>
</dbReference>
<dbReference type="EMBL" id="JAEHOH010000001">
    <property type="protein sequence ID" value="MBK0417554.1"/>
    <property type="molecule type" value="Genomic_DNA"/>
</dbReference>
<evidence type="ECO:0000313" key="2">
    <source>
        <dbReference type="EMBL" id="MBK0417554.1"/>
    </source>
</evidence>
<gene>
    <name evidence="2" type="ORF">JD276_00685</name>
</gene>
<reference evidence="2" key="1">
    <citation type="submission" date="2020-12" db="EMBL/GenBank/DDBJ databases">
        <title>Leucobacter sp. CAS1, isolated from Chromium sludge.</title>
        <authorList>
            <person name="Xu Z."/>
        </authorList>
    </citation>
    <scope>NUCLEOTIDE SEQUENCE</scope>
    <source>
        <strain evidence="2">CSA1</strain>
    </source>
</reference>
<dbReference type="Gene3D" id="3.50.50.60">
    <property type="entry name" value="FAD/NAD(P)-binding domain"/>
    <property type="match status" value="1"/>
</dbReference>
<sequence>MSADPNLAADFINGDISFWVRAEGRPPQRQPLPGPIDADVAIVGAGMTGLWSAYYLKQARPELDIVVIEKEFAGFGASGRNGGWMSAKSPGQFRRYAKAGGVDAAVALEREMFASVREAVDVAKQEGFGDHVVRDGLIHVATSEAQLSRLRAETAKLEDHGWKRDEDFVVLSPSELHQRVHVNRAKGAYWSPHCARINPAQFTFGLAETVERMGVRIYEGTTATAVAPRAVHTDRGRVSAKFVVQALEGYTCTLEGQRRRLLPMNSSMVVTERLTDEQFASVAWHGAELMGDVAHNFAYIQRTADNRIALGGRGVPYNFGSSFDRRGRTADAAVRQLGARLVELFPGLRDVKLEQSWSGVLGVPRDWCAGVEFDPASGVASAGGYVGHGVTGTNLAGRTVRDLILGESTELTRLPWVGHRARNWEFEPLRWLAARALYAVYRFADREEYRTGAPRTHVSAKMANLISGRCPAGGAPPRGCRAPIPPAPSGRAMRGHRTAARRASLLGYTFAKLLRYRFGVKPL</sequence>
<dbReference type="PANTHER" id="PTHR13847">
    <property type="entry name" value="SARCOSINE DEHYDROGENASE-RELATED"/>
    <property type="match status" value="1"/>
</dbReference>
<evidence type="ECO:0000259" key="1">
    <source>
        <dbReference type="Pfam" id="PF01266"/>
    </source>
</evidence>
<proteinExistence type="predicted"/>
<comment type="caution">
    <text evidence="2">The sequence shown here is derived from an EMBL/GenBank/DDBJ whole genome shotgun (WGS) entry which is preliminary data.</text>
</comment>
<dbReference type="AlphaFoldDB" id="A0A934Q359"/>
<dbReference type="InterPro" id="IPR036188">
    <property type="entry name" value="FAD/NAD-bd_sf"/>
</dbReference>